<feature type="compositionally biased region" description="Polar residues" evidence="5">
    <location>
        <begin position="50"/>
        <end position="64"/>
    </location>
</feature>
<evidence type="ECO:0000256" key="3">
    <source>
        <dbReference type="ARBA" id="ARBA00023125"/>
    </source>
</evidence>
<keyword evidence="7" id="KW-1185">Reference proteome</keyword>
<dbReference type="GO" id="GO:0003700">
    <property type="term" value="F:DNA-binding transcription factor activity"/>
    <property type="evidence" value="ECO:0007669"/>
    <property type="project" value="InterPro"/>
</dbReference>
<evidence type="ECO:0000256" key="2">
    <source>
        <dbReference type="ARBA" id="ARBA00022723"/>
    </source>
</evidence>
<keyword evidence="2" id="KW-0479">Metal-binding</keyword>
<evidence type="ECO:0008006" key="8">
    <source>
        <dbReference type="Google" id="ProtNLM"/>
    </source>
</evidence>
<comment type="caution">
    <text evidence="6">The sequence shown here is derived from an EMBL/GenBank/DDBJ whole genome shotgun (WGS) entry which is preliminary data.</text>
</comment>
<dbReference type="InterPro" id="IPR050987">
    <property type="entry name" value="AtrR-like"/>
</dbReference>
<protein>
    <recommendedName>
        <fullName evidence="8">Transcription factor domain-containing protein</fullName>
    </recommendedName>
</protein>
<reference evidence="6" key="1">
    <citation type="journal article" date="2019" name="Beilstein J. Org. Chem.">
        <title>Nanangenines: drimane sesquiterpenoids as the dominant metabolite cohort of a novel Australian fungus, Aspergillus nanangensis.</title>
        <authorList>
            <person name="Lacey H.J."/>
            <person name="Gilchrist C.L.M."/>
            <person name="Crombie A."/>
            <person name="Kalaitzis J.A."/>
            <person name="Vuong D."/>
            <person name="Rutledge P.J."/>
            <person name="Turner P."/>
            <person name="Pitt J.I."/>
            <person name="Lacey E."/>
            <person name="Chooi Y.H."/>
            <person name="Piggott A.M."/>
        </authorList>
    </citation>
    <scope>NUCLEOTIDE SEQUENCE</scope>
    <source>
        <strain evidence="6">MST-FP2251</strain>
    </source>
</reference>
<gene>
    <name evidence="6" type="ORF">FE257_002893</name>
</gene>
<dbReference type="Proteomes" id="UP001194746">
    <property type="component" value="Unassembled WGS sequence"/>
</dbReference>
<dbReference type="GO" id="GO:0003677">
    <property type="term" value="F:DNA binding"/>
    <property type="evidence" value="ECO:0007669"/>
    <property type="project" value="UniProtKB-KW"/>
</dbReference>
<dbReference type="EMBL" id="VCAU01000015">
    <property type="protein sequence ID" value="KAF9891930.1"/>
    <property type="molecule type" value="Genomic_DNA"/>
</dbReference>
<proteinExistence type="predicted"/>
<reference evidence="6" key="2">
    <citation type="submission" date="2020-02" db="EMBL/GenBank/DDBJ databases">
        <authorList>
            <person name="Gilchrist C.L.M."/>
            <person name="Chooi Y.-H."/>
        </authorList>
    </citation>
    <scope>NUCLEOTIDE SEQUENCE</scope>
    <source>
        <strain evidence="6">MST-FP2251</strain>
    </source>
</reference>
<keyword evidence="3" id="KW-0238">DNA-binding</keyword>
<name>A0AAD4CSJ5_ASPNN</name>
<keyword evidence="4" id="KW-0539">Nucleus</keyword>
<dbReference type="AlphaFoldDB" id="A0AAD4CSJ5"/>
<dbReference type="GO" id="GO:0046872">
    <property type="term" value="F:metal ion binding"/>
    <property type="evidence" value="ECO:0007669"/>
    <property type="project" value="UniProtKB-KW"/>
</dbReference>
<evidence type="ECO:0000313" key="7">
    <source>
        <dbReference type="Proteomes" id="UP001194746"/>
    </source>
</evidence>
<dbReference type="GO" id="GO:0005634">
    <property type="term" value="C:nucleus"/>
    <property type="evidence" value="ECO:0007669"/>
    <property type="project" value="UniProtKB-SubCell"/>
</dbReference>
<dbReference type="PANTHER" id="PTHR46910">
    <property type="entry name" value="TRANSCRIPTION FACTOR PDR1"/>
    <property type="match status" value="1"/>
</dbReference>
<dbReference type="PANTHER" id="PTHR46910:SF3">
    <property type="entry name" value="HALOTOLERANCE PROTEIN 9-RELATED"/>
    <property type="match status" value="1"/>
</dbReference>
<accession>A0AAD4CSJ5</accession>
<evidence type="ECO:0000256" key="4">
    <source>
        <dbReference type="ARBA" id="ARBA00023242"/>
    </source>
</evidence>
<comment type="subcellular location">
    <subcellularLocation>
        <location evidence="1">Nucleus</location>
    </subcellularLocation>
</comment>
<evidence type="ECO:0000313" key="6">
    <source>
        <dbReference type="EMBL" id="KAF9891930.1"/>
    </source>
</evidence>
<feature type="region of interest" description="Disordered" evidence="5">
    <location>
        <begin position="42"/>
        <end position="79"/>
    </location>
</feature>
<dbReference type="CDD" id="cd12148">
    <property type="entry name" value="fungal_TF_MHR"/>
    <property type="match status" value="1"/>
</dbReference>
<evidence type="ECO:0000256" key="1">
    <source>
        <dbReference type="ARBA" id="ARBA00004123"/>
    </source>
</evidence>
<sequence>MTALLTVSKAVNVIGEKLNARGDLYAPIVKREDLIVTMKRLPREGPGHVNDSTKNSSWDVSSPDSIPPKPTKRRSTSLKEQIAQLQEKVEDLCRVQISQPLDPEEIPDTRDDEIQMAPLVGSSFSSLNNCLVSENLDCFLDSSTSSRPDPESPSRIFQETDVFSAKSPPSNSIAISSQIGALRRLVCSNKKADLSEDFSQPKIPVRLPEPATLWFRANVFFQEFGCYFPCLREDKVRGRLSAVLASMGYDDYHTEVHVGSTDCQIIAILFNMLAYAEALTQSHTDGDTRPGAQSYCEGLKLMQFFGKLHVNDLETTIYHTQAAALFIEMEMLQMALQSVSQGFHIALCIELNNQKRWPDNEGRDIACRQSLWWTLYFLDKRITQKIGITYSLRENECAVHEFLKPENDLDPQAHHELLQSMISFSQLWAHIWDCFFSPRAPKEEDAWEELQLTDMKIILAYRRLPSRLHWKSHKIAEYLNNSDSERHIRRRLLVFLRFSFLRLSIRHNPIPSAEHDLQRRKSCISLCIAMIEAVRTYTGTFGCHKPSGHILTSALVESLYCVVSELRKEDSVIPHRTLERVKIDAGRILRRLSYTIGAAARAYESLRDVLSSDDNESHLPSHIVDQTQPSEDLSRFLDFSGSADTLGERIWRVAAEPIDFDDNPGNTSRVVNGARETSPLHSADGFESAFSDVVGGFDWDSLIRSLPAGYPTS</sequence>
<organism evidence="6 7">
    <name type="scientific">Aspergillus nanangensis</name>
    <dbReference type="NCBI Taxonomy" id="2582783"/>
    <lineage>
        <taxon>Eukaryota</taxon>
        <taxon>Fungi</taxon>
        <taxon>Dikarya</taxon>
        <taxon>Ascomycota</taxon>
        <taxon>Pezizomycotina</taxon>
        <taxon>Eurotiomycetes</taxon>
        <taxon>Eurotiomycetidae</taxon>
        <taxon>Eurotiales</taxon>
        <taxon>Aspergillaceae</taxon>
        <taxon>Aspergillus</taxon>
        <taxon>Aspergillus subgen. Circumdati</taxon>
    </lineage>
</organism>
<evidence type="ECO:0000256" key="5">
    <source>
        <dbReference type="SAM" id="MobiDB-lite"/>
    </source>
</evidence>